<evidence type="ECO:0000313" key="2">
    <source>
        <dbReference type="Proteomes" id="UP000186141"/>
    </source>
</evidence>
<evidence type="ECO:0000313" key="1">
    <source>
        <dbReference type="EMBL" id="SIT20090.1"/>
    </source>
</evidence>
<sequence>MSRMRIAAKVRKNPDYLAASSYLDQIGLRFEVVNHPGKGHPFLRITLPHGDTMAFTIACTPRGRINQDAVVARLKRAIRLAMGA</sequence>
<accession>A0A1N7QB43</accession>
<organism evidence="1 2">
    <name type="scientific">Gemmobacter megaterium</name>
    <dbReference type="NCBI Taxonomy" id="1086013"/>
    <lineage>
        <taxon>Bacteria</taxon>
        <taxon>Pseudomonadati</taxon>
        <taxon>Pseudomonadota</taxon>
        <taxon>Alphaproteobacteria</taxon>
        <taxon>Rhodobacterales</taxon>
        <taxon>Paracoccaceae</taxon>
        <taxon>Gemmobacter</taxon>
    </lineage>
</organism>
<reference evidence="1 2" key="1">
    <citation type="submission" date="2017-01" db="EMBL/GenBank/DDBJ databases">
        <authorList>
            <person name="Mah S.A."/>
            <person name="Swanson W.J."/>
            <person name="Moy G.W."/>
            <person name="Vacquier V.D."/>
        </authorList>
    </citation>
    <scope>NUCLEOTIDE SEQUENCE [LARGE SCALE GENOMIC DNA]</scope>
    <source>
        <strain evidence="1 2">DSM 26375</strain>
    </source>
</reference>
<name>A0A1N7QB43_9RHOB</name>
<protein>
    <submittedName>
        <fullName evidence="1">Uncharacterized protein</fullName>
    </submittedName>
</protein>
<dbReference type="STRING" id="1086013.SAMN05421774_10873"/>
<keyword evidence="2" id="KW-1185">Reference proteome</keyword>
<gene>
    <name evidence="1" type="ORF">SAMN05421774_10873</name>
</gene>
<dbReference type="Proteomes" id="UP000186141">
    <property type="component" value="Unassembled WGS sequence"/>
</dbReference>
<proteinExistence type="predicted"/>
<dbReference type="AlphaFoldDB" id="A0A1N7QB43"/>
<dbReference type="EMBL" id="FTOT01000008">
    <property type="protein sequence ID" value="SIT20090.1"/>
    <property type="molecule type" value="Genomic_DNA"/>
</dbReference>